<dbReference type="InterPro" id="IPR036388">
    <property type="entry name" value="WH-like_DNA-bd_sf"/>
</dbReference>
<evidence type="ECO:0000259" key="4">
    <source>
        <dbReference type="PROSITE" id="PS51077"/>
    </source>
</evidence>
<dbReference type="OrthoDB" id="7274111at2"/>
<accession>A0A6N7EJT9</accession>
<keyword evidence="2" id="KW-0238">DNA-binding</keyword>
<sequence length="295" mass="32375">MENGVSEGRSASLEVRERVRQRGDDAHLCAGARRIMSQTPSDDKYIIGSLDTGLQMLELMLNYDTVTITEIAKGLGVGRSTAHRALKTLENRGFVALSSAGRGYVAGPKLVEIGSPRCLDPQSRIRNRPILNRVLDETGESVHSSLLLGAQLLVVDGRKSRHEVDIGRRVGMVAPAHAMAGGKMLLSLLSDDQIMALFPNEELLRLGPRTLSTRSALMEDLRDIRKRGYSVAVQESERGVNSVGVLLSGDSWRDRMAIVISVPVERGSWEELMSLREQLQAIVDEENRRLEAAPA</sequence>
<dbReference type="Gene3D" id="1.10.10.10">
    <property type="entry name" value="Winged helix-like DNA-binding domain superfamily/Winged helix DNA-binding domain"/>
    <property type="match status" value="1"/>
</dbReference>
<keyword evidence="7" id="KW-1185">Reference proteome</keyword>
<reference evidence="6 7" key="1">
    <citation type="submission" date="2019-10" db="EMBL/GenBank/DDBJ databases">
        <title>Georgenia wutianyii sp. nov. and Georgenia yuyongxinii sp. nov. isolated from plateau pika (Ochotona curzoniae) in the Qinghai-Tibet plateau of China.</title>
        <authorList>
            <person name="Tian Z."/>
        </authorList>
    </citation>
    <scope>NUCLEOTIDE SEQUENCE [LARGE SCALE GENOMIC DNA]</scope>
    <source>
        <strain evidence="6 7">JCM 19765</strain>
    </source>
</reference>
<dbReference type="Gene3D" id="3.30.450.40">
    <property type="match status" value="1"/>
</dbReference>
<gene>
    <name evidence="6" type="ORF">GB881_00575</name>
</gene>
<evidence type="ECO:0000313" key="6">
    <source>
        <dbReference type="EMBL" id="MPV35554.1"/>
    </source>
</evidence>
<dbReference type="PROSITE" id="PS51077">
    <property type="entry name" value="HTH_ICLR"/>
    <property type="match status" value="1"/>
</dbReference>
<dbReference type="InterPro" id="IPR029016">
    <property type="entry name" value="GAF-like_dom_sf"/>
</dbReference>
<protein>
    <submittedName>
        <fullName evidence="6">Helix-turn-helix domain-containing protein</fullName>
    </submittedName>
</protein>
<name>A0A6N7EJT9_9MICO</name>
<dbReference type="InterPro" id="IPR014757">
    <property type="entry name" value="Tscrpt_reg_IclR_C"/>
</dbReference>
<dbReference type="PROSITE" id="PS51078">
    <property type="entry name" value="ICLR_ED"/>
    <property type="match status" value="1"/>
</dbReference>
<dbReference type="SUPFAM" id="SSF55781">
    <property type="entry name" value="GAF domain-like"/>
    <property type="match status" value="1"/>
</dbReference>
<dbReference type="GO" id="GO:0003677">
    <property type="term" value="F:DNA binding"/>
    <property type="evidence" value="ECO:0007669"/>
    <property type="project" value="UniProtKB-KW"/>
</dbReference>
<dbReference type="SMART" id="SM00346">
    <property type="entry name" value="HTH_ICLR"/>
    <property type="match status" value="1"/>
</dbReference>
<dbReference type="AlphaFoldDB" id="A0A6N7EJT9"/>
<dbReference type="PANTHER" id="PTHR30136:SF24">
    <property type="entry name" value="HTH-TYPE TRANSCRIPTIONAL REPRESSOR ALLR"/>
    <property type="match status" value="1"/>
</dbReference>
<dbReference type="InterPro" id="IPR036390">
    <property type="entry name" value="WH_DNA-bd_sf"/>
</dbReference>
<evidence type="ECO:0000256" key="3">
    <source>
        <dbReference type="ARBA" id="ARBA00023163"/>
    </source>
</evidence>
<evidence type="ECO:0000256" key="2">
    <source>
        <dbReference type="ARBA" id="ARBA00023125"/>
    </source>
</evidence>
<dbReference type="Proteomes" id="UP000437709">
    <property type="component" value="Unassembled WGS sequence"/>
</dbReference>
<keyword evidence="3" id="KW-0804">Transcription</keyword>
<dbReference type="PANTHER" id="PTHR30136">
    <property type="entry name" value="HELIX-TURN-HELIX TRANSCRIPTIONAL REGULATOR, ICLR FAMILY"/>
    <property type="match status" value="1"/>
</dbReference>
<dbReference type="SUPFAM" id="SSF46785">
    <property type="entry name" value="Winged helix' DNA-binding domain"/>
    <property type="match status" value="1"/>
</dbReference>
<evidence type="ECO:0000259" key="5">
    <source>
        <dbReference type="PROSITE" id="PS51078"/>
    </source>
</evidence>
<feature type="domain" description="IclR-ED" evidence="5">
    <location>
        <begin position="109"/>
        <end position="292"/>
    </location>
</feature>
<evidence type="ECO:0000313" key="7">
    <source>
        <dbReference type="Proteomes" id="UP000437709"/>
    </source>
</evidence>
<proteinExistence type="predicted"/>
<dbReference type="GO" id="GO:0045892">
    <property type="term" value="P:negative regulation of DNA-templated transcription"/>
    <property type="evidence" value="ECO:0007669"/>
    <property type="project" value="TreeGrafter"/>
</dbReference>
<keyword evidence="1" id="KW-0805">Transcription regulation</keyword>
<dbReference type="InterPro" id="IPR050707">
    <property type="entry name" value="HTH_MetabolicPath_Reg"/>
</dbReference>
<dbReference type="Pfam" id="PF01614">
    <property type="entry name" value="IclR_C"/>
    <property type="match status" value="1"/>
</dbReference>
<dbReference type="InterPro" id="IPR005471">
    <property type="entry name" value="Tscrpt_reg_IclR_N"/>
</dbReference>
<evidence type="ECO:0000256" key="1">
    <source>
        <dbReference type="ARBA" id="ARBA00023015"/>
    </source>
</evidence>
<dbReference type="GO" id="GO:0003700">
    <property type="term" value="F:DNA-binding transcription factor activity"/>
    <property type="evidence" value="ECO:0007669"/>
    <property type="project" value="TreeGrafter"/>
</dbReference>
<dbReference type="Pfam" id="PF09339">
    <property type="entry name" value="HTH_IclR"/>
    <property type="match status" value="1"/>
</dbReference>
<dbReference type="EMBL" id="WHPC01000001">
    <property type="protein sequence ID" value="MPV35554.1"/>
    <property type="molecule type" value="Genomic_DNA"/>
</dbReference>
<comment type="caution">
    <text evidence="6">The sequence shown here is derived from an EMBL/GenBank/DDBJ whole genome shotgun (WGS) entry which is preliminary data.</text>
</comment>
<organism evidence="6 7">
    <name type="scientific">Georgenia subflava</name>
    <dbReference type="NCBI Taxonomy" id="1622177"/>
    <lineage>
        <taxon>Bacteria</taxon>
        <taxon>Bacillati</taxon>
        <taxon>Actinomycetota</taxon>
        <taxon>Actinomycetes</taxon>
        <taxon>Micrococcales</taxon>
        <taxon>Bogoriellaceae</taxon>
        <taxon>Georgenia</taxon>
    </lineage>
</organism>
<feature type="domain" description="HTH iclR-type" evidence="4">
    <location>
        <begin position="47"/>
        <end position="108"/>
    </location>
</feature>